<sequence length="203" mass="22271">MRRRSGLCPLFLSRPITTGRHFSPRSHLPKSEREPATPTTLPTLFRRRRVRIKELLQRGLELEGTRVVVKGWAKTLREAGAGAFAFLELNDSSCLAGVQCVIHKDETEGFMDALASGGVGASFNVEGVVVKSPAQGQEVELKANKVSVYGGIPQSATYPMSKKRHTLEHLRAHAHLRPRSNIHGAAMRSRTCLKNTPGTTPGR</sequence>
<keyword evidence="2" id="KW-1185">Reference proteome</keyword>
<dbReference type="Proteomes" id="UP001163321">
    <property type="component" value="Chromosome 13"/>
</dbReference>
<name>A0ACC0WF10_9STRA</name>
<evidence type="ECO:0000313" key="1">
    <source>
        <dbReference type="EMBL" id="KAI9917339.1"/>
    </source>
</evidence>
<reference evidence="1 2" key="1">
    <citation type="journal article" date="2022" name="bioRxiv">
        <title>The genome of the oomycete Peronosclerospora sorghi, a cosmopolitan pathogen of maize and sorghum, is inflated with dispersed pseudogenes.</title>
        <authorList>
            <person name="Fletcher K."/>
            <person name="Martin F."/>
            <person name="Isakeit T."/>
            <person name="Cavanaugh K."/>
            <person name="Magill C."/>
            <person name="Michelmore R."/>
        </authorList>
    </citation>
    <scope>NUCLEOTIDE SEQUENCE [LARGE SCALE GENOMIC DNA]</scope>
    <source>
        <strain evidence="1">P6</strain>
    </source>
</reference>
<gene>
    <name evidence="1" type="ORF">PsorP6_013262</name>
</gene>
<proteinExistence type="predicted"/>
<accession>A0ACC0WF10</accession>
<comment type="caution">
    <text evidence="1">The sequence shown here is derived from an EMBL/GenBank/DDBJ whole genome shotgun (WGS) entry which is preliminary data.</text>
</comment>
<dbReference type="EMBL" id="CM047592">
    <property type="protein sequence ID" value="KAI9917339.1"/>
    <property type="molecule type" value="Genomic_DNA"/>
</dbReference>
<evidence type="ECO:0000313" key="2">
    <source>
        <dbReference type="Proteomes" id="UP001163321"/>
    </source>
</evidence>
<protein>
    <submittedName>
        <fullName evidence="1">Uncharacterized protein</fullName>
    </submittedName>
</protein>
<organism evidence="1 2">
    <name type="scientific">Peronosclerospora sorghi</name>
    <dbReference type="NCBI Taxonomy" id="230839"/>
    <lineage>
        <taxon>Eukaryota</taxon>
        <taxon>Sar</taxon>
        <taxon>Stramenopiles</taxon>
        <taxon>Oomycota</taxon>
        <taxon>Peronosporomycetes</taxon>
        <taxon>Peronosporales</taxon>
        <taxon>Peronosporaceae</taxon>
        <taxon>Peronosclerospora</taxon>
    </lineage>
</organism>